<dbReference type="Gene3D" id="1.10.10.1320">
    <property type="entry name" value="Anti-sigma factor, zinc-finger domain"/>
    <property type="match status" value="1"/>
</dbReference>
<evidence type="ECO:0000256" key="1">
    <source>
        <dbReference type="SAM" id="MobiDB-lite"/>
    </source>
</evidence>
<feature type="region of interest" description="Disordered" evidence="1">
    <location>
        <begin position="68"/>
        <end position="102"/>
    </location>
</feature>
<evidence type="ECO:0000256" key="2">
    <source>
        <dbReference type="SAM" id="Phobius"/>
    </source>
</evidence>
<dbReference type="EMBL" id="JAHZIK010000666">
    <property type="protein sequence ID" value="MBW7456791.1"/>
    <property type="molecule type" value="Genomic_DNA"/>
</dbReference>
<dbReference type="InterPro" id="IPR041916">
    <property type="entry name" value="Anti_sigma_zinc_sf"/>
</dbReference>
<proteinExistence type="predicted"/>
<evidence type="ECO:0000313" key="3">
    <source>
        <dbReference type="EMBL" id="MBW7456791.1"/>
    </source>
</evidence>
<accession>A0ABS7C7A0</accession>
<evidence type="ECO:0000313" key="4">
    <source>
        <dbReference type="Proteomes" id="UP001519887"/>
    </source>
</evidence>
<feature type="non-terminal residue" evidence="3">
    <location>
        <position position="135"/>
    </location>
</feature>
<protein>
    <submittedName>
        <fullName evidence="3">Zf-HC2 domain-containing protein</fullName>
    </submittedName>
</protein>
<dbReference type="Proteomes" id="UP001519887">
    <property type="component" value="Unassembled WGS sequence"/>
</dbReference>
<sequence length="135" mass="14924">MQRELDGDLDDRETEILMTHTRHCPECTAVFEKLKLLSAGLDNLPKVTPSYSLVDAIMPRLLELQTAQSAELAADPSQEEEQEALAPRRVQGGRSQERRKSRFSTRIMGGVIAAGIVVGLIFITNPFEGTNSLND</sequence>
<keyword evidence="2" id="KW-1133">Transmembrane helix</keyword>
<comment type="caution">
    <text evidence="3">The sequence shown here is derived from an EMBL/GenBank/DDBJ whole genome shotgun (WGS) entry which is preliminary data.</text>
</comment>
<keyword evidence="2" id="KW-0812">Transmembrane</keyword>
<keyword evidence="4" id="KW-1185">Reference proteome</keyword>
<name>A0ABS7C7A0_9BACL</name>
<feature type="transmembrane region" description="Helical" evidence="2">
    <location>
        <begin position="103"/>
        <end position="123"/>
    </location>
</feature>
<reference evidence="3 4" key="1">
    <citation type="submission" date="2021-07" db="EMBL/GenBank/DDBJ databases">
        <title>Paenibacillus radiodurans sp. nov., isolated from the southeastern edge of Tengger Desert.</title>
        <authorList>
            <person name="Zhang G."/>
        </authorList>
    </citation>
    <scope>NUCLEOTIDE SEQUENCE [LARGE SCALE GENOMIC DNA]</scope>
    <source>
        <strain evidence="3 4">CCM 7311</strain>
    </source>
</reference>
<organism evidence="3 4">
    <name type="scientific">Paenibacillus sepulcri</name>
    <dbReference type="NCBI Taxonomy" id="359917"/>
    <lineage>
        <taxon>Bacteria</taxon>
        <taxon>Bacillati</taxon>
        <taxon>Bacillota</taxon>
        <taxon>Bacilli</taxon>
        <taxon>Bacillales</taxon>
        <taxon>Paenibacillaceae</taxon>
        <taxon>Paenibacillus</taxon>
    </lineage>
</organism>
<gene>
    <name evidence="3" type="ORF">K0U00_22390</name>
</gene>
<keyword evidence="2" id="KW-0472">Membrane</keyword>